<name>A0A835T864_CHLIN</name>
<feature type="compositionally biased region" description="Pro residues" evidence="1">
    <location>
        <begin position="698"/>
        <end position="766"/>
    </location>
</feature>
<dbReference type="EMBL" id="JAEHOC010000006">
    <property type="protein sequence ID" value="KAG2440707.1"/>
    <property type="molecule type" value="Genomic_DNA"/>
</dbReference>
<dbReference type="PANTHER" id="PTHR24216">
    <property type="entry name" value="PAXILLIN-RELATED"/>
    <property type="match status" value="1"/>
</dbReference>
<feature type="region of interest" description="Disordered" evidence="1">
    <location>
        <begin position="650"/>
        <end position="799"/>
    </location>
</feature>
<keyword evidence="3" id="KW-1185">Reference proteome</keyword>
<feature type="compositionally biased region" description="Pro residues" evidence="1">
    <location>
        <begin position="352"/>
        <end position="387"/>
    </location>
</feature>
<feature type="compositionally biased region" description="Pro residues" evidence="1">
    <location>
        <begin position="658"/>
        <end position="688"/>
    </location>
</feature>
<dbReference type="AlphaFoldDB" id="A0A835T864"/>
<dbReference type="OrthoDB" id="550880at2759"/>
<evidence type="ECO:0008006" key="4">
    <source>
        <dbReference type="Google" id="ProtNLM"/>
    </source>
</evidence>
<proteinExistence type="predicted"/>
<reference evidence="2" key="1">
    <citation type="journal article" date="2020" name="bioRxiv">
        <title>Comparative genomics of Chlamydomonas.</title>
        <authorList>
            <person name="Craig R.J."/>
            <person name="Hasan A.R."/>
            <person name="Ness R.W."/>
            <person name="Keightley P.D."/>
        </authorList>
    </citation>
    <scope>NUCLEOTIDE SEQUENCE</scope>
    <source>
        <strain evidence="2">SAG 7.73</strain>
    </source>
</reference>
<feature type="region of interest" description="Disordered" evidence="1">
    <location>
        <begin position="346"/>
        <end position="389"/>
    </location>
</feature>
<gene>
    <name evidence="2" type="ORF">HXX76_003564</name>
</gene>
<evidence type="ECO:0000313" key="3">
    <source>
        <dbReference type="Proteomes" id="UP000650467"/>
    </source>
</evidence>
<sequence>MPHRRGHWPLQQPEQGFRRHRGTASNVAANSTRAARARGPLGSLRRLALLLLAVAASWLPPLLLVLAPQLAAGLDAPPYFCSALAPQASAAGTSTCSLCDYSNTCTSLPESSLADMYYSDARLCTLPDVTDLADLPVRKMGEGAICSGLQTVRSFSLVNESDPSGAAVGRAYVFMSHNGRLYITTRFSCGVMFSTDDSYLAETGRQTVAAYVWRDGDAVTNGAAYVDVLYGTGYYSCYTLSMDLRRVCDASRQARFNPSPNDPTLAECNCPTGGGATPTSPCDPVDLSALGSVFVGLRIKLAYYGGAPLASSDGGNVTDICPRSSVGTYVLKDDATGNAGVQEFIMPDCRYSPPPPPPPPRPPPPPPPRPPPPPPSPPPPPPLPPPNRFAISINSPARLPSGLCPSLNNTFNYLLSDPFLKGKYQALSTCAVSDSVTGPGSFVLLELYFYFPTASSYFEQVLVGMGNTTAPGSGQGVGGGVNGRSRASELILFFTLNVVCGTRMVVSSSGLSTSILPDINPPGTWPELPLPPSPPPAPYKFTVMYGNSSRLSITAACNEVTYILEFTYKTLYARNFSAVTCSAAVGGEGPVLEATILFAASNSSSDSRNMVYVFNPLNVEVLARRLQLPCGSRFLIRNEQGHINFIDGRQIPRLSCDSPPPPPMAPPPGLPPPLAPPSPELPPPPEVPPSGDQASTFNPPPPKKTPPRPPVKRPPSPPAPPSPPPVLPDSMPPPAEELPGATPPRPPSPKPPRPPPRVRPPPPPPTEGGTEQPPQQPEASPPPPPPPEVPPPPRNDTSAGRLLRMSVTTSRIDAFGPNDCRSFILIAQQSLGGRPLTSGFNCSLANPATSGAALTALFEAVADAVSFFDTIATTSTASTLRSALGLPCGVSSVLFAVNAPGVLPRLYNAANTVNLRCEVAARKTAGPALPPVPPDW</sequence>
<feature type="region of interest" description="Disordered" evidence="1">
    <location>
        <begin position="1"/>
        <end position="31"/>
    </location>
</feature>
<evidence type="ECO:0000313" key="2">
    <source>
        <dbReference type="EMBL" id="KAG2440707.1"/>
    </source>
</evidence>
<accession>A0A835T864</accession>
<evidence type="ECO:0000256" key="1">
    <source>
        <dbReference type="SAM" id="MobiDB-lite"/>
    </source>
</evidence>
<dbReference type="Proteomes" id="UP000650467">
    <property type="component" value="Unassembled WGS sequence"/>
</dbReference>
<comment type="caution">
    <text evidence="2">The sequence shown here is derived from an EMBL/GenBank/DDBJ whole genome shotgun (WGS) entry which is preliminary data.</text>
</comment>
<dbReference type="PANTHER" id="PTHR24216:SF65">
    <property type="entry name" value="PAXILLIN-LIKE PROTEIN 1"/>
    <property type="match status" value="1"/>
</dbReference>
<protein>
    <recommendedName>
        <fullName evidence="4">Pherophorin domain-containing protein</fullName>
    </recommendedName>
</protein>
<feature type="compositionally biased region" description="Pro residues" evidence="1">
    <location>
        <begin position="774"/>
        <end position="794"/>
    </location>
</feature>
<organism evidence="2 3">
    <name type="scientific">Chlamydomonas incerta</name>
    <dbReference type="NCBI Taxonomy" id="51695"/>
    <lineage>
        <taxon>Eukaryota</taxon>
        <taxon>Viridiplantae</taxon>
        <taxon>Chlorophyta</taxon>
        <taxon>core chlorophytes</taxon>
        <taxon>Chlorophyceae</taxon>
        <taxon>CS clade</taxon>
        <taxon>Chlamydomonadales</taxon>
        <taxon>Chlamydomonadaceae</taxon>
        <taxon>Chlamydomonas</taxon>
    </lineage>
</organism>